<comment type="caution">
    <text evidence="1">The sequence shown here is derived from an EMBL/GenBank/DDBJ whole genome shotgun (WGS) entry which is preliminary data.</text>
</comment>
<proteinExistence type="predicted"/>
<reference evidence="1" key="1">
    <citation type="submission" date="2022-10" db="EMBL/GenBank/DDBJ databases">
        <title>Culturing micro-colonial fungi from biological soil crusts in the Mojave desert and describing Neophaeococcomyces mojavensis, and introducing the new genera and species Taxawa tesnikishii.</title>
        <authorList>
            <person name="Kurbessoian T."/>
            <person name="Stajich J.E."/>
        </authorList>
    </citation>
    <scope>NUCLEOTIDE SEQUENCE</scope>
    <source>
        <strain evidence="1">JES_115</strain>
    </source>
</reference>
<dbReference type="Proteomes" id="UP001172680">
    <property type="component" value="Unassembled WGS sequence"/>
</dbReference>
<gene>
    <name evidence="1" type="ORF">H2199_005035</name>
</gene>
<protein>
    <submittedName>
        <fullName evidence="1">Uncharacterized protein</fullName>
    </submittedName>
</protein>
<evidence type="ECO:0000313" key="1">
    <source>
        <dbReference type="EMBL" id="KAJ9641822.1"/>
    </source>
</evidence>
<sequence length="611" mass="66977">MHDRASDKPPSVFTRLFPTTARDATVEHLMEDYIDNSGGSSSSKHTEKATQRKGLTHHPNYSISTTATAESKQSGIFRFGKSIASSFNPVNIWRSVQNNWREAREELIQEAIEEEREKQFRERQAMAEEAYAELKRTGQLGALGTQTMPRNAKIYAAGYTSSTGKDNDAGTFRDSAIQLDDARSLTENKDSNRKAKTVAPQDTTDRTVNRGPLFGFKSPSLTNLKKVRSEVHLGSKQSGSSSLSPEKATDEHKLLRKAQSKKDLQKQQKLNKRVSDLEAKLSEARLQLNLALGEAHPLPALPPKPTLDHAYRSRSNSPFKKPFVPGQLPSLPSERILFPELLEAERNPQDHGVSHVEKSVKESKVSEPSTLSAPTESATSNPPVSQDAQPSDIWTADVEPAPKTRAAPPKKTNKKRKSGNKSDLTYKASAESEDDAEWEAASTPKKKRATAKAAAKSSPKGKKKRDAEPASSSFAARTSSLQTQNIVPDPELAPQSSPTRTSLELTTVEEETTVTTTITTIAINDVPKKPTAFATPSHPSKYRSRSRSREPSKDGRGHSVSPPPGNGYLNGLVEEEVVELVPDGGEVPPLPVMPQGLGLVREEFEWPDDVF</sequence>
<keyword evidence="2" id="KW-1185">Reference proteome</keyword>
<dbReference type="EMBL" id="JAPDRP010000014">
    <property type="protein sequence ID" value="KAJ9641822.1"/>
    <property type="molecule type" value="Genomic_DNA"/>
</dbReference>
<evidence type="ECO:0000313" key="2">
    <source>
        <dbReference type="Proteomes" id="UP001172680"/>
    </source>
</evidence>
<accession>A0ACC2Z3D3</accession>
<name>A0ACC2Z3D3_9PEZI</name>
<organism evidence="1 2">
    <name type="scientific">Coniosporium tulheliwenetii</name>
    <dbReference type="NCBI Taxonomy" id="3383036"/>
    <lineage>
        <taxon>Eukaryota</taxon>
        <taxon>Fungi</taxon>
        <taxon>Dikarya</taxon>
        <taxon>Ascomycota</taxon>
        <taxon>Pezizomycotina</taxon>
        <taxon>Dothideomycetes</taxon>
        <taxon>Dothideomycetes incertae sedis</taxon>
        <taxon>Coniosporium</taxon>
    </lineage>
</organism>